<dbReference type="InterPro" id="IPR026992">
    <property type="entry name" value="DIOX_N"/>
</dbReference>
<proteinExistence type="predicted"/>
<gene>
    <name evidence="2" type="ORF">Pmani_019794</name>
</gene>
<dbReference type="SUPFAM" id="SSF51197">
    <property type="entry name" value="Clavaminate synthase-like"/>
    <property type="match status" value="1"/>
</dbReference>
<dbReference type="EMBL" id="JAWZYT010001879">
    <property type="protein sequence ID" value="KAK4308509.1"/>
    <property type="molecule type" value="Genomic_DNA"/>
</dbReference>
<accession>A0AAE1U796</accession>
<comment type="caution">
    <text evidence="2">The sequence shown here is derived from an EMBL/GenBank/DDBJ whole genome shotgun (WGS) entry which is preliminary data.</text>
</comment>
<protein>
    <recommendedName>
        <fullName evidence="1">Non-haem dioxygenase N-terminal domain-containing protein</fullName>
    </recommendedName>
</protein>
<dbReference type="InterPro" id="IPR027443">
    <property type="entry name" value="IPNS-like_sf"/>
</dbReference>
<dbReference type="Pfam" id="PF14226">
    <property type="entry name" value="DIOX_N"/>
    <property type="match status" value="1"/>
</dbReference>
<evidence type="ECO:0000313" key="2">
    <source>
        <dbReference type="EMBL" id="KAK4308509.1"/>
    </source>
</evidence>
<dbReference type="Gene3D" id="2.60.120.330">
    <property type="entry name" value="B-lactam Antibiotic, Isopenicillin N Synthase, Chain"/>
    <property type="match status" value="1"/>
</dbReference>
<keyword evidence="3" id="KW-1185">Reference proteome</keyword>
<organism evidence="2 3">
    <name type="scientific">Petrolisthes manimaculis</name>
    <dbReference type="NCBI Taxonomy" id="1843537"/>
    <lineage>
        <taxon>Eukaryota</taxon>
        <taxon>Metazoa</taxon>
        <taxon>Ecdysozoa</taxon>
        <taxon>Arthropoda</taxon>
        <taxon>Crustacea</taxon>
        <taxon>Multicrustacea</taxon>
        <taxon>Malacostraca</taxon>
        <taxon>Eumalacostraca</taxon>
        <taxon>Eucarida</taxon>
        <taxon>Decapoda</taxon>
        <taxon>Pleocyemata</taxon>
        <taxon>Anomura</taxon>
        <taxon>Galatheoidea</taxon>
        <taxon>Porcellanidae</taxon>
        <taxon>Petrolisthes</taxon>
    </lineage>
</organism>
<name>A0AAE1U796_9EUCA</name>
<feature type="domain" description="Non-haem dioxygenase N-terminal" evidence="1">
    <location>
        <begin position="11"/>
        <end position="73"/>
    </location>
</feature>
<evidence type="ECO:0000313" key="3">
    <source>
        <dbReference type="Proteomes" id="UP001292094"/>
    </source>
</evidence>
<dbReference type="Proteomes" id="UP001292094">
    <property type="component" value="Unassembled WGS sequence"/>
</dbReference>
<evidence type="ECO:0000259" key="1">
    <source>
        <dbReference type="Pfam" id="PF14226"/>
    </source>
</evidence>
<dbReference type="AlphaFoldDB" id="A0AAE1U796"/>
<sequence>MTTEVSTKANIPIVNLGQLGVGVSEKPREEEWLRVAKELKEAFGGVGFVYLDNHGIPSTLVEKVFGSAAKFFS</sequence>
<reference evidence="2" key="1">
    <citation type="submission" date="2023-11" db="EMBL/GenBank/DDBJ databases">
        <title>Genome assemblies of two species of porcelain crab, Petrolisthes cinctipes and Petrolisthes manimaculis (Anomura: Porcellanidae).</title>
        <authorList>
            <person name="Angst P."/>
        </authorList>
    </citation>
    <scope>NUCLEOTIDE SEQUENCE</scope>
    <source>
        <strain evidence="2">PB745_02</strain>
        <tissue evidence="2">Gill</tissue>
    </source>
</reference>